<name>A0A6J7P6C5_9ZZZZ</name>
<dbReference type="AlphaFoldDB" id="A0A6J7P6C5"/>
<reference evidence="2" key="1">
    <citation type="submission" date="2020-05" db="EMBL/GenBank/DDBJ databases">
        <authorList>
            <person name="Chiriac C."/>
            <person name="Salcher M."/>
            <person name="Ghai R."/>
            <person name="Kavagutti S V."/>
        </authorList>
    </citation>
    <scope>NUCLEOTIDE SEQUENCE</scope>
</reference>
<feature type="compositionally biased region" description="Low complexity" evidence="1">
    <location>
        <begin position="115"/>
        <end position="125"/>
    </location>
</feature>
<gene>
    <name evidence="2" type="ORF">UFOPK3957_01548</name>
</gene>
<feature type="region of interest" description="Disordered" evidence="1">
    <location>
        <begin position="115"/>
        <end position="143"/>
    </location>
</feature>
<evidence type="ECO:0000313" key="2">
    <source>
        <dbReference type="EMBL" id="CAB5000498.1"/>
    </source>
</evidence>
<proteinExistence type="predicted"/>
<feature type="region of interest" description="Disordered" evidence="1">
    <location>
        <begin position="237"/>
        <end position="264"/>
    </location>
</feature>
<accession>A0A6J7P6C5</accession>
<protein>
    <submittedName>
        <fullName evidence="2">Unannotated protein</fullName>
    </submittedName>
</protein>
<evidence type="ECO:0000256" key="1">
    <source>
        <dbReference type="SAM" id="MobiDB-lite"/>
    </source>
</evidence>
<dbReference type="EMBL" id="CAFBOM010000294">
    <property type="protein sequence ID" value="CAB5000498.1"/>
    <property type="molecule type" value="Genomic_DNA"/>
</dbReference>
<feature type="compositionally biased region" description="Low complexity" evidence="1">
    <location>
        <begin position="248"/>
        <end position="264"/>
    </location>
</feature>
<sequence>MLSRAVIEVSGVATLEPRDPGSIGDETDPAGGVGANGSGAIASAAESGSRSASRLCCSTCVWEFDAGSGGAAPRTRALRSGACPDLPSPAAWASGVPAASPSRSLIALSASACSRSASSGSSGSIGTLTRPRDARRRSTGAESGAFEMVEAGMSGAVNGTGDHESTTLPTMMSGSLSRFAAAILKAGARTALLTSDRVGRNGVARDGIAGPVSTGAPTARCSTGFRAGLCLADAARRRGSGSGGSAFGAGASSSSSGSPSPRSR</sequence>
<feature type="region of interest" description="Disordered" evidence="1">
    <location>
        <begin position="13"/>
        <end position="37"/>
    </location>
</feature>
<organism evidence="2">
    <name type="scientific">freshwater metagenome</name>
    <dbReference type="NCBI Taxonomy" id="449393"/>
    <lineage>
        <taxon>unclassified sequences</taxon>
        <taxon>metagenomes</taxon>
        <taxon>ecological metagenomes</taxon>
    </lineage>
</organism>